<evidence type="ECO:0000313" key="3">
    <source>
        <dbReference type="Proteomes" id="UP000091820"/>
    </source>
</evidence>
<evidence type="ECO:0000256" key="1">
    <source>
        <dbReference type="SAM" id="Phobius"/>
    </source>
</evidence>
<accession>A0A1A9W5Y8</accession>
<feature type="transmembrane region" description="Helical" evidence="1">
    <location>
        <begin position="25"/>
        <end position="46"/>
    </location>
</feature>
<organism evidence="2 3">
    <name type="scientific">Glossina brevipalpis</name>
    <dbReference type="NCBI Taxonomy" id="37001"/>
    <lineage>
        <taxon>Eukaryota</taxon>
        <taxon>Metazoa</taxon>
        <taxon>Ecdysozoa</taxon>
        <taxon>Arthropoda</taxon>
        <taxon>Hexapoda</taxon>
        <taxon>Insecta</taxon>
        <taxon>Pterygota</taxon>
        <taxon>Neoptera</taxon>
        <taxon>Endopterygota</taxon>
        <taxon>Diptera</taxon>
        <taxon>Brachycera</taxon>
        <taxon>Muscomorpha</taxon>
        <taxon>Hippoboscoidea</taxon>
        <taxon>Glossinidae</taxon>
        <taxon>Glossina</taxon>
    </lineage>
</organism>
<reference evidence="3" key="1">
    <citation type="submission" date="2014-03" db="EMBL/GenBank/DDBJ databases">
        <authorList>
            <person name="Aksoy S."/>
            <person name="Warren W."/>
            <person name="Wilson R.K."/>
        </authorList>
    </citation>
    <scope>NUCLEOTIDE SEQUENCE [LARGE SCALE GENOMIC DNA]</scope>
    <source>
        <strain evidence="3">IAEA</strain>
    </source>
</reference>
<dbReference type="EnsemblMetazoa" id="GBRI007461-RA">
    <property type="protein sequence ID" value="GBRI007461-PA"/>
    <property type="gene ID" value="GBRI007461"/>
</dbReference>
<protein>
    <submittedName>
        <fullName evidence="2">Uncharacterized protein</fullName>
    </submittedName>
</protein>
<name>A0A1A9W5Y8_9MUSC</name>
<keyword evidence="1" id="KW-1133">Transmembrane helix</keyword>
<dbReference type="AlphaFoldDB" id="A0A1A9W5Y8"/>
<sequence>MEIFNVGTPSLPSSLYVSEVRRNVVISRLVFVIILSLELLLFALLAQQQQQQEKDNIYIFICMHTYTSTDTEIRRLCAYKNIYNVEKSKTAVLSERHNGGPAAFKLY</sequence>
<reference evidence="2" key="2">
    <citation type="submission" date="2020-05" db="UniProtKB">
        <authorList>
            <consortium name="EnsemblMetazoa"/>
        </authorList>
    </citation>
    <scope>IDENTIFICATION</scope>
    <source>
        <strain evidence="2">IAEA</strain>
    </source>
</reference>
<evidence type="ECO:0000313" key="2">
    <source>
        <dbReference type="EnsemblMetazoa" id="GBRI007461-PA"/>
    </source>
</evidence>
<proteinExistence type="predicted"/>
<keyword evidence="3" id="KW-1185">Reference proteome</keyword>
<dbReference type="VEuPathDB" id="VectorBase:GBRI007461"/>
<dbReference type="Proteomes" id="UP000091820">
    <property type="component" value="Unassembled WGS sequence"/>
</dbReference>
<keyword evidence="1" id="KW-0812">Transmembrane</keyword>
<keyword evidence="1" id="KW-0472">Membrane</keyword>